<feature type="signal peptide" evidence="2">
    <location>
        <begin position="1"/>
        <end position="20"/>
    </location>
</feature>
<dbReference type="Pfam" id="PF05079">
    <property type="entry name" value="DUF680"/>
    <property type="match status" value="1"/>
</dbReference>
<name>A0A3P3F4K9_9HYPH</name>
<accession>A0A3P3F4K9</accession>
<dbReference type="Proteomes" id="UP000273786">
    <property type="component" value="Unassembled WGS sequence"/>
</dbReference>
<feature type="compositionally biased region" description="Polar residues" evidence="1">
    <location>
        <begin position="28"/>
        <end position="54"/>
    </location>
</feature>
<gene>
    <name evidence="3" type="ORF">EH240_29420</name>
</gene>
<dbReference type="EMBL" id="RQXT01000050">
    <property type="protein sequence ID" value="RRH93541.1"/>
    <property type="molecule type" value="Genomic_DNA"/>
</dbReference>
<evidence type="ECO:0000256" key="2">
    <source>
        <dbReference type="SAM" id="SignalP"/>
    </source>
</evidence>
<dbReference type="AlphaFoldDB" id="A0A3P3F4K9"/>
<dbReference type="InterPro" id="IPR007771">
    <property type="entry name" value="DUF680"/>
</dbReference>
<keyword evidence="2" id="KW-0732">Signal</keyword>
<evidence type="ECO:0000256" key="1">
    <source>
        <dbReference type="SAM" id="MobiDB-lite"/>
    </source>
</evidence>
<dbReference type="RefSeq" id="WP_125005149.1">
    <property type="nucleotide sequence ID" value="NZ_RQXT01000050.1"/>
</dbReference>
<proteinExistence type="predicted"/>
<comment type="caution">
    <text evidence="3">The sequence shown here is derived from an EMBL/GenBank/DDBJ whole genome shotgun (WGS) entry which is preliminary data.</text>
</comment>
<feature type="chain" id="PRO_5017936585" evidence="2">
    <location>
        <begin position="21"/>
        <end position="86"/>
    </location>
</feature>
<evidence type="ECO:0000313" key="3">
    <source>
        <dbReference type="EMBL" id="RRH93541.1"/>
    </source>
</evidence>
<dbReference type="OrthoDB" id="8100046at2"/>
<sequence length="86" mass="9083">MNKITLTAAALLVATGSAFAGSDHYGSDNVNQPAVTQSVAPQSVAPQSGDNIDRSITGSIRKFEQRDLKITPDQNQPESGQGIWGR</sequence>
<keyword evidence="4" id="KW-1185">Reference proteome</keyword>
<reference evidence="3 4" key="1">
    <citation type="submission" date="2018-11" db="EMBL/GenBank/DDBJ databases">
        <title>the genome of Mesorhizobium tamadayense DSM 28320.</title>
        <authorList>
            <person name="Gao J."/>
        </authorList>
    </citation>
    <scope>NUCLEOTIDE SEQUENCE [LARGE SCALE GENOMIC DNA]</scope>
    <source>
        <strain evidence="3 4">DSM 28320</strain>
    </source>
</reference>
<feature type="region of interest" description="Disordered" evidence="1">
    <location>
        <begin position="67"/>
        <end position="86"/>
    </location>
</feature>
<feature type="region of interest" description="Disordered" evidence="1">
    <location>
        <begin position="22"/>
        <end position="54"/>
    </location>
</feature>
<evidence type="ECO:0000313" key="4">
    <source>
        <dbReference type="Proteomes" id="UP000273786"/>
    </source>
</evidence>
<protein>
    <submittedName>
        <fullName evidence="3">DUF680 domain-containing protein</fullName>
    </submittedName>
</protein>
<organism evidence="3 4">
    <name type="scientific">Mesorhizobium tamadayense</name>
    <dbReference type="NCBI Taxonomy" id="425306"/>
    <lineage>
        <taxon>Bacteria</taxon>
        <taxon>Pseudomonadati</taxon>
        <taxon>Pseudomonadota</taxon>
        <taxon>Alphaproteobacteria</taxon>
        <taxon>Hyphomicrobiales</taxon>
        <taxon>Phyllobacteriaceae</taxon>
        <taxon>Mesorhizobium</taxon>
    </lineage>
</organism>